<dbReference type="RefSeq" id="WP_199869681.1">
    <property type="nucleotide sequence ID" value="NZ_JAAGPU010000010.1"/>
</dbReference>
<accession>A0A6M0H383</accession>
<dbReference type="EMBL" id="JAAGPU010000010">
    <property type="protein sequence ID" value="NEU04644.1"/>
    <property type="molecule type" value="Genomic_DNA"/>
</dbReference>
<proteinExistence type="predicted"/>
<comment type="caution">
    <text evidence="1">The sequence shown here is derived from an EMBL/GenBank/DDBJ whole genome shotgun (WGS) entry which is preliminary data.</text>
</comment>
<evidence type="ECO:0000313" key="2">
    <source>
        <dbReference type="Proteomes" id="UP000481872"/>
    </source>
</evidence>
<gene>
    <name evidence="1" type="ORF">G3M99_07155</name>
</gene>
<organism evidence="1 2">
    <name type="scientific">Clostridium senegalense</name>
    <dbReference type="NCBI Taxonomy" id="1465809"/>
    <lineage>
        <taxon>Bacteria</taxon>
        <taxon>Bacillati</taxon>
        <taxon>Bacillota</taxon>
        <taxon>Clostridia</taxon>
        <taxon>Eubacteriales</taxon>
        <taxon>Clostridiaceae</taxon>
        <taxon>Clostridium</taxon>
    </lineage>
</organism>
<keyword evidence="2" id="KW-1185">Reference proteome</keyword>
<dbReference type="Proteomes" id="UP000481872">
    <property type="component" value="Unassembled WGS sequence"/>
</dbReference>
<evidence type="ECO:0000313" key="1">
    <source>
        <dbReference type="EMBL" id="NEU04644.1"/>
    </source>
</evidence>
<reference evidence="1 2" key="1">
    <citation type="submission" date="2020-02" db="EMBL/GenBank/DDBJ databases">
        <title>Genome assembly of a novel Clostridium senegalense strain.</title>
        <authorList>
            <person name="Gupta T.B."/>
            <person name="Jauregui R."/>
            <person name="Maclean P."/>
            <person name="Nawarathana A."/>
            <person name="Brightwell G."/>
        </authorList>
    </citation>
    <scope>NUCLEOTIDE SEQUENCE [LARGE SCALE GENOMIC DNA]</scope>
    <source>
        <strain evidence="1 2">AGRFS4</strain>
    </source>
</reference>
<protein>
    <submittedName>
        <fullName evidence="1">Uncharacterized protein</fullName>
    </submittedName>
</protein>
<dbReference type="AlphaFoldDB" id="A0A6M0H383"/>
<name>A0A6M0H383_9CLOT</name>
<sequence length="184" mass="21612">MLENTFQKDLNILKQKLTFAIGNYSYIKIEEPIFLKNNIYLINVFVNCNDNIAKCIRAILPKFYNLKNTTVYVRVFDSSNTEINFEISSFTEEDVAHLFYIALYNNMYFKGCLLTKYYLPIEILDFIGQIVIVVYSEVLFSKNTIKLSSPIETILNEVFILYYNPDIKVSFVSNKNIFFNTKFL</sequence>